<dbReference type="AlphaFoldDB" id="B5U7K7"/>
<reference evidence="1" key="1">
    <citation type="submission" date="2008-08" db="EMBL/GenBank/DDBJ databases">
        <title>A revision of the taxonomic relationships in Gulls (Laridae) based at nuclear and mitochondrial DNA analysis.</title>
        <authorList>
            <person name="Sternkopf V."/>
            <person name="Liebers-Helbig D."/>
            <person name="de Knijff P."/>
            <person name="Helbig A.J."/>
        </authorList>
    </citation>
    <scope>NUCLEOTIDE SEQUENCE</scope>
    <source>
        <strain evidence="1">DMM3192VLD</strain>
    </source>
</reference>
<protein>
    <submittedName>
        <fullName evidence="1">Very low density lipoprotein receptor</fullName>
    </submittedName>
</protein>
<keyword evidence="1" id="KW-0449">Lipoprotein</keyword>
<feature type="non-terminal residue" evidence="1">
    <location>
        <position position="47"/>
    </location>
</feature>
<gene>
    <name evidence="1" type="primary">vldlr</name>
</gene>
<feature type="non-terminal residue" evidence="1">
    <location>
        <position position="1"/>
    </location>
</feature>
<organism evidence="1">
    <name type="scientific">Hydrocoloeus minutus</name>
    <name type="common">Little gull</name>
    <name type="synonym">Larus minutus</name>
    <dbReference type="NCBI Taxonomy" id="559175"/>
    <lineage>
        <taxon>Eukaryota</taxon>
        <taxon>Metazoa</taxon>
        <taxon>Chordata</taxon>
        <taxon>Craniata</taxon>
        <taxon>Vertebrata</taxon>
        <taxon>Euteleostomi</taxon>
        <taxon>Archelosauria</taxon>
        <taxon>Archosauria</taxon>
        <taxon>Dinosauria</taxon>
        <taxon>Saurischia</taxon>
        <taxon>Theropoda</taxon>
        <taxon>Coelurosauria</taxon>
        <taxon>Aves</taxon>
        <taxon>Neognathae</taxon>
        <taxon>Neoaves</taxon>
        <taxon>Charadriiformes</taxon>
        <taxon>Laridae</taxon>
        <taxon>Hydrocoloeus</taxon>
    </lineage>
</organism>
<dbReference type="EMBL" id="FM209785">
    <property type="protein sequence ID" value="CAR64900.1"/>
    <property type="molecule type" value="Genomic_DNA"/>
</dbReference>
<accession>B5U7K7</accession>
<keyword evidence="1" id="KW-0675">Receptor</keyword>
<sequence length="47" mass="5366">ARQLWQILNMMTLKTCHKITVCDCMSRSTGNIYTLSTGKEPCLIFTN</sequence>
<name>B5U7K7_HYDMI</name>
<evidence type="ECO:0000313" key="1">
    <source>
        <dbReference type="EMBL" id="CAR64900.1"/>
    </source>
</evidence>
<proteinExistence type="predicted"/>